<dbReference type="GO" id="GO:0000976">
    <property type="term" value="F:transcription cis-regulatory region binding"/>
    <property type="evidence" value="ECO:0007669"/>
    <property type="project" value="TreeGrafter"/>
</dbReference>
<protein>
    <submittedName>
        <fullName evidence="4">Putative HTH-type transcriptional regulator</fullName>
    </submittedName>
</protein>
<accession>A0A0U0ZPX0</accession>
<evidence type="ECO:0000256" key="2">
    <source>
        <dbReference type="ARBA" id="ARBA00023125"/>
    </source>
</evidence>
<proteinExistence type="predicted"/>
<keyword evidence="3" id="KW-0804">Transcription</keyword>
<dbReference type="SUPFAM" id="SSF46689">
    <property type="entry name" value="Homeodomain-like"/>
    <property type="match status" value="1"/>
</dbReference>
<dbReference type="InterPro" id="IPR009057">
    <property type="entry name" value="Homeodomain-like_sf"/>
</dbReference>
<dbReference type="Pfam" id="PF00440">
    <property type="entry name" value="TetR_N"/>
    <property type="match status" value="1"/>
</dbReference>
<dbReference type="PRINTS" id="PR00455">
    <property type="entry name" value="HTHTETR"/>
</dbReference>
<dbReference type="PANTHER" id="PTHR30055">
    <property type="entry name" value="HTH-TYPE TRANSCRIPTIONAL REGULATOR RUTR"/>
    <property type="match status" value="1"/>
</dbReference>
<dbReference type="RefSeq" id="WP_005064137.1">
    <property type="nucleotide sequence ID" value="NZ_AP022621.1"/>
</dbReference>
<evidence type="ECO:0000256" key="1">
    <source>
        <dbReference type="ARBA" id="ARBA00023015"/>
    </source>
</evidence>
<dbReference type="GO" id="GO:0003700">
    <property type="term" value="F:DNA-binding transcription factor activity"/>
    <property type="evidence" value="ECO:0007669"/>
    <property type="project" value="TreeGrafter"/>
</dbReference>
<reference evidence="4 5" key="1">
    <citation type="submission" date="2015-03" db="EMBL/GenBank/DDBJ databases">
        <authorList>
            <person name="Murphy D."/>
        </authorList>
    </citation>
    <scope>NUCLEOTIDE SEQUENCE [LARGE SCALE GENOMIC DNA]</scope>
    <source>
        <strain evidence="4 5">PAP088</strain>
    </source>
</reference>
<organism evidence="4 5">
    <name type="scientific">Mycobacteroides abscessus</name>
    <dbReference type="NCBI Taxonomy" id="36809"/>
    <lineage>
        <taxon>Bacteria</taxon>
        <taxon>Bacillati</taxon>
        <taxon>Actinomycetota</taxon>
        <taxon>Actinomycetes</taxon>
        <taxon>Mycobacteriales</taxon>
        <taxon>Mycobacteriaceae</taxon>
        <taxon>Mycobacteroides</taxon>
    </lineage>
</organism>
<dbReference type="Proteomes" id="UP000045782">
    <property type="component" value="Unassembled WGS sequence"/>
</dbReference>
<name>A0A0U0ZPX0_9MYCO</name>
<dbReference type="AlphaFoldDB" id="A0A0U0ZPX0"/>
<dbReference type="InterPro" id="IPR001647">
    <property type="entry name" value="HTH_TetR"/>
</dbReference>
<sequence>MTWSNVIYGDLVSPTQAERRESTIARLLDSGIDTIAELGYSRASVQRIAKRAGLSYGALFRHFPTVGDFMAEVARETLRRQLATVRAQFDRAGDRLVEFEGVMAVMRSLKEEPINAVLYELMVAARTDEQLRETLQVAVAEYGAQMVELARSVPGTDRLSESELITLVFMITDMFDGEALVKTLRPYPELVAGRDELLAKLLRGYRPDA</sequence>
<dbReference type="PROSITE" id="PS50977">
    <property type="entry name" value="HTH_TETR_2"/>
    <property type="match status" value="1"/>
</dbReference>
<keyword evidence="2" id="KW-0238">DNA-binding</keyword>
<dbReference type="PANTHER" id="PTHR30055:SF234">
    <property type="entry name" value="HTH-TYPE TRANSCRIPTIONAL REGULATOR BETI"/>
    <property type="match status" value="1"/>
</dbReference>
<evidence type="ECO:0000313" key="5">
    <source>
        <dbReference type="Proteomes" id="UP000045782"/>
    </source>
</evidence>
<dbReference type="Gene3D" id="1.10.357.10">
    <property type="entry name" value="Tetracycline Repressor, domain 2"/>
    <property type="match status" value="1"/>
</dbReference>
<keyword evidence="1" id="KW-0805">Transcription regulation</keyword>
<dbReference type="EMBL" id="CSWP01000007">
    <property type="protein sequence ID" value="CPV63480.1"/>
    <property type="molecule type" value="Genomic_DNA"/>
</dbReference>
<gene>
    <name evidence="4" type="ORF">ERS075579_03593</name>
</gene>
<evidence type="ECO:0000313" key="4">
    <source>
        <dbReference type="EMBL" id="CPV63480.1"/>
    </source>
</evidence>
<dbReference type="InterPro" id="IPR050109">
    <property type="entry name" value="HTH-type_TetR-like_transc_reg"/>
</dbReference>
<evidence type="ECO:0000256" key="3">
    <source>
        <dbReference type="ARBA" id="ARBA00023163"/>
    </source>
</evidence>